<dbReference type="InterPro" id="IPR011042">
    <property type="entry name" value="6-blade_b-propeller_TolB-like"/>
</dbReference>
<dbReference type="SUPFAM" id="SSF50952">
    <property type="entry name" value="Soluble quinoprotein glucose dehydrogenase"/>
    <property type="match status" value="1"/>
</dbReference>
<gene>
    <name evidence="2" type="ORF">METZ01_LOCUS210952</name>
</gene>
<evidence type="ECO:0000259" key="1">
    <source>
        <dbReference type="Pfam" id="PF07995"/>
    </source>
</evidence>
<name>A0A382F4Z5_9ZZZZ</name>
<feature type="domain" description="Glucose/Sorbosone dehydrogenase" evidence="1">
    <location>
        <begin position="46"/>
        <end position="225"/>
    </location>
</feature>
<feature type="non-terminal residue" evidence="2">
    <location>
        <position position="225"/>
    </location>
</feature>
<dbReference type="AlphaFoldDB" id="A0A382F4Z5"/>
<evidence type="ECO:0000313" key="2">
    <source>
        <dbReference type="EMBL" id="SVB58098.1"/>
    </source>
</evidence>
<dbReference type="PANTHER" id="PTHR19328">
    <property type="entry name" value="HEDGEHOG-INTERACTING PROTEIN"/>
    <property type="match status" value="1"/>
</dbReference>
<dbReference type="InterPro" id="IPR011041">
    <property type="entry name" value="Quinoprot_gluc/sorb_DH_b-prop"/>
</dbReference>
<dbReference type="InterPro" id="IPR012938">
    <property type="entry name" value="Glc/Sorbosone_DH"/>
</dbReference>
<organism evidence="2">
    <name type="scientific">marine metagenome</name>
    <dbReference type="NCBI Taxonomy" id="408172"/>
    <lineage>
        <taxon>unclassified sequences</taxon>
        <taxon>metagenomes</taxon>
        <taxon>ecological metagenomes</taxon>
    </lineage>
</organism>
<accession>A0A382F4Z5</accession>
<sequence length="225" mass="26045">MITSPSFLLLFFISSYVNANDVQNWDDSIEKTIKETFKVETFVDGFDIPWGMAFLPNQNLIVSDKNGNLWQVDYNKKKKTQIVGVPNVRNKGQGGLLDVQVHPDFINNHYIYLGFTSYLKRRKNKTFTSIVRARLKNNSLIDQKIIYKADDIYYSGVTVHYGTRIVFDKEGYLYFSIGDRGRRDQAQLLDYPNGKIHRLHDDGSIPTNNPFIQEKNAIKSIWTYG</sequence>
<dbReference type="EMBL" id="UINC01048049">
    <property type="protein sequence ID" value="SVB58098.1"/>
    <property type="molecule type" value="Genomic_DNA"/>
</dbReference>
<dbReference type="Gene3D" id="2.120.10.30">
    <property type="entry name" value="TolB, C-terminal domain"/>
    <property type="match status" value="1"/>
</dbReference>
<dbReference type="PANTHER" id="PTHR19328:SF75">
    <property type="entry name" value="ALDOSE SUGAR DEHYDROGENASE YLII"/>
    <property type="match status" value="1"/>
</dbReference>
<reference evidence="2" key="1">
    <citation type="submission" date="2018-05" db="EMBL/GenBank/DDBJ databases">
        <authorList>
            <person name="Lanie J.A."/>
            <person name="Ng W.-L."/>
            <person name="Kazmierczak K.M."/>
            <person name="Andrzejewski T.M."/>
            <person name="Davidsen T.M."/>
            <person name="Wayne K.J."/>
            <person name="Tettelin H."/>
            <person name="Glass J.I."/>
            <person name="Rusch D."/>
            <person name="Podicherti R."/>
            <person name="Tsui H.-C.T."/>
            <person name="Winkler M.E."/>
        </authorList>
    </citation>
    <scope>NUCLEOTIDE SEQUENCE</scope>
</reference>
<proteinExistence type="predicted"/>
<protein>
    <recommendedName>
        <fullName evidence="1">Glucose/Sorbosone dehydrogenase domain-containing protein</fullName>
    </recommendedName>
</protein>
<dbReference type="Pfam" id="PF07995">
    <property type="entry name" value="GSDH"/>
    <property type="match status" value="1"/>
</dbReference>